<evidence type="ECO:0000313" key="3">
    <source>
        <dbReference type="Proteomes" id="UP001642360"/>
    </source>
</evidence>
<name>A0ABC8QZQ2_9AQUA</name>
<comment type="caution">
    <text evidence="2">The sequence shown here is derived from an EMBL/GenBank/DDBJ whole genome shotgun (WGS) entry which is preliminary data.</text>
</comment>
<organism evidence="2 3">
    <name type="scientific">Ilex paraguariensis</name>
    <name type="common">yerba mate</name>
    <dbReference type="NCBI Taxonomy" id="185542"/>
    <lineage>
        <taxon>Eukaryota</taxon>
        <taxon>Viridiplantae</taxon>
        <taxon>Streptophyta</taxon>
        <taxon>Embryophyta</taxon>
        <taxon>Tracheophyta</taxon>
        <taxon>Spermatophyta</taxon>
        <taxon>Magnoliopsida</taxon>
        <taxon>eudicotyledons</taxon>
        <taxon>Gunneridae</taxon>
        <taxon>Pentapetalae</taxon>
        <taxon>asterids</taxon>
        <taxon>campanulids</taxon>
        <taxon>Aquifoliales</taxon>
        <taxon>Aquifoliaceae</taxon>
        <taxon>Ilex</taxon>
    </lineage>
</organism>
<keyword evidence="3" id="KW-1185">Reference proteome</keyword>
<accession>A0ABC8QZQ2</accession>
<evidence type="ECO:0000256" key="1">
    <source>
        <dbReference type="SAM" id="MobiDB-lite"/>
    </source>
</evidence>
<dbReference type="AlphaFoldDB" id="A0ABC8QZQ2"/>
<proteinExistence type="predicted"/>
<feature type="region of interest" description="Disordered" evidence="1">
    <location>
        <begin position="298"/>
        <end position="320"/>
    </location>
</feature>
<protein>
    <submittedName>
        <fullName evidence="2">Uncharacterized protein</fullName>
    </submittedName>
</protein>
<evidence type="ECO:0000313" key="2">
    <source>
        <dbReference type="EMBL" id="CAK9136164.1"/>
    </source>
</evidence>
<gene>
    <name evidence="2" type="ORF">ILEXP_LOCUS3138</name>
</gene>
<reference evidence="2 3" key="1">
    <citation type="submission" date="2024-02" db="EMBL/GenBank/DDBJ databases">
        <authorList>
            <person name="Vignale AGUSTIN F."/>
            <person name="Sosa J E."/>
            <person name="Modenutti C."/>
        </authorList>
    </citation>
    <scope>NUCLEOTIDE SEQUENCE [LARGE SCALE GENOMIC DNA]</scope>
</reference>
<dbReference type="Proteomes" id="UP001642360">
    <property type="component" value="Unassembled WGS sequence"/>
</dbReference>
<dbReference type="EMBL" id="CAUOFW020000737">
    <property type="protein sequence ID" value="CAK9136164.1"/>
    <property type="molecule type" value="Genomic_DNA"/>
</dbReference>
<sequence length="413" mass="45415">MLSGNDPVESLFNTLQVVKNAFSPLESGIRKAAKDLEHCWPVMKNGASSSNGFVTTQNVVGENIQNNNNKFQVCSVKKESWQCVANDERKKDLSITIPIKAFFGMFPHNYGLNGHNKVDISPSKDVGTVKEDGTCMNCLQVAVTCSLLLGSFVQAIQSPFETNKKLFQKMNNEDKVCMHSCGKASKSRVLCELKQKELKGQPRTVFHGESLKDKEGNNMSLDCFIGFIFDQFTQNLQKFDQGHKERACKSVGTTHLDHWKAITSILEGKRADVNGFLGSLKFARVGGVPSTMVGVTSSVKEDGENGVSTDSREDTGGSSPQKLASGLLSIPLSNVERLRSTLSTVSFTELIELVPQLGRSSKDYPDKKKLFSVQDFFKYTESEGANKTSLSCLIFLRGVHDAYIVHGSSKQNV</sequence>